<accession>A0A263BTZ5</accession>
<sequence length="157" mass="17738">MHFFSPSKGKISIQELLTELSLYIQDSSPSNYKIIIGTDSQTYKDKTIFVTAVIIQRLGKGARFFYKKKKQKPIHDLRTRIYTETELSLKHLNSLKEKGLANLFAKYPVEVHVDIGRNGDTRQLIHEVVGWVTAVGYTAKIKPDSFGASSVADKFTS</sequence>
<name>A0A263BTZ5_9BACI</name>
<reference evidence="2" key="1">
    <citation type="submission" date="2017-08" db="EMBL/GenBank/DDBJ databases">
        <authorList>
            <person name="Huang Z."/>
        </authorList>
    </citation>
    <scope>NUCLEOTIDE SEQUENCE [LARGE SCALE GENOMIC DNA]</scope>
    <source>
        <strain evidence="2">SA5d-4</strain>
    </source>
</reference>
<dbReference type="RefSeq" id="WP_094923660.1">
    <property type="nucleotide sequence ID" value="NZ_NPIA01000003.1"/>
</dbReference>
<dbReference type="InterPro" id="IPR007405">
    <property type="entry name" value="Phage_KVP40_Orf299"/>
</dbReference>
<organism evidence="1 2">
    <name type="scientific">Lottiidibacillus patelloidae</name>
    <dbReference type="NCBI Taxonomy" id="2670334"/>
    <lineage>
        <taxon>Bacteria</taxon>
        <taxon>Bacillati</taxon>
        <taxon>Bacillota</taxon>
        <taxon>Bacilli</taxon>
        <taxon>Bacillales</taxon>
        <taxon>Bacillaceae</taxon>
        <taxon>Lottiidibacillus</taxon>
    </lineage>
</organism>
<dbReference type="Proteomes" id="UP000217083">
    <property type="component" value="Unassembled WGS sequence"/>
</dbReference>
<dbReference type="PANTHER" id="PTHR39961:SF1">
    <property type="entry name" value="DUF458 DOMAIN-CONTAINING PROTEIN"/>
    <property type="match status" value="1"/>
</dbReference>
<proteinExistence type="predicted"/>
<evidence type="ECO:0008006" key="3">
    <source>
        <dbReference type="Google" id="ProtNLM"/>
    </source>
</evidence>
<evidence type="ECO:0000313" key="2">
    <source>
        <dbReference type="Proteomes" id="UP000217083"/>
    </source>
</evidence>
<dbReference type="AlphaFoldDB" id="A0A263BTZ5"/>
<keyword evidence="2" id="KW-1185">Reference proteome</keyword>
<comment type="caution">
    <text evidence="1">The sequence shown here is derived from an EMBL/GenBank/DDBJ whole genome shotgun (WGS) entry which is preliminary data.</text>
</comment>
<reference evidence="1 2" key="2">
    <citation type="submission" date="2017-09" db="EMBL/GenBank/DDBJ databases">
        <title>Bacillus patelloidae sp. nov., isolated from the intestinal tract of a marine limpet.</title>
        <authorList>
            <person name="Liu R."/>
            <person name="Dong C."/>
            <person name="Shao Z."/>
        </authorList>
    </citation>
    <scope>NUCLEOTIDE SEQUENCE [LARGE SCALE GENOMIC DNA]</scope>
    <source>
        <strain evidence="1 2">SA5d-4</strain>
    </source>
</reference>
<dbReference type="Pfam" id="PF04308">
    <property type="entry name" value="RNaseH_like"/>
    <property type="match status" value="1"/>
</dbReference>
<protein>
    <recommendedName>
        <fullName evidence="3">DUF458 domain-containing protein</fullName>
    </recommendedName>
</protein>
<dbReference type="PANTHER" id="PTHR39961">
    <property type="entry name" value="HYPOTHETICAL CYTOSOLIC PROTEIN"/>
    <property type="match status" value="1"/>
</dbReference>
<gene>
    <name evidence="1" type="ORF">CIB95_06985</name>
</gene>
<evidence type="ECO:0000313" key="1">
    <source>
        <dbReference type="EMBL" id="OZM57204.1"/>
    </source>
</evidence>
<dbReference type="EMBL" id="NPIA01000003">
    <property type="protein sequence ID" value="OZM57204.1"/>
    <property type="molecule type" value="Genomic_DNA"/>
</dbReference>